<dbReference type="PANTHER" id="PTHR33414">
    <property type="entry name" value="PROTEIN PLASTID MOVEMENT IMPAIRED 1-RELATED 1"/>
    <property type="match status" value="1"/>
</dbReference>
<evidence type="ECO:0000313" key="4">
    <source>
        <dbReference type="Proteomes" id="UP001153076"/>
    </source>
</evidence>
<keyword evidence="4" id="KW-1185">Reference proteome</keyword>
<dbReference type="OrthoDB" id="2019483at2759"/>
<reference evidence="3" key="1">
    <citation type="submission" date="2022-04" db="EMBL/GenBank/DDBJ databases">
        <title>Carnegiea gigantea Genome sequencing and assembly v2.</title>
        <authorList>
            <person name="Copetti D."/>
            <person name="Sanderson M.J."/>
            <person name="Burquez A."/>
            <person name="Wojciechowski M.F."/>
        </authorList>
    </citation>
    <scope>NUCLEOTIDE SEQUENCE</scope>
    <source>
        <strain evidence="3">SGP5-SGP5p</strain>
        <tissue evidence="3">Aerial part</tissue>
    </source>
</reference>
<dbReference type="InterPro" id="IPR048972">
    <property type="entry name" value="PMI1_PMIR1-2_C"/>
</dbReference>
<proteinExistence type="predicted"/>
<gene>
    <name evidence="3" type="ORF">Cgig2_011422</name>
</gene>
<evidence type="ECO:0000259" key="2">
    <source>
        <dbReference type="PROSITE" id="PS51840"/>
    </source>
</evidence>
<sequence length="1100" mass="121423">MLSSTFDSGPSDDSDSNNGELLREIEEISKALYLDRKTHQSSLISSSDLVPRSTKKSHSADLKSNSKLGSSGDDEWLWEEKKPSSIWGWKPFKALSHSRQRKFTCCFFCHVHCIENLPLDFDGIGVSVHCQRKDNVLTTPPSRVSNGVVEFEETLMSKCAVHAVKNGSGNFVKYEPKHFLLYASMVGAGGLAIGKHWVDLTRLLPVTIEELEEEKCSGRWSTSFKLAGKAKGATLHVSFAFLVIKDGLAELGSNMKLPVVLNLEQNGLKRLSFVADFGPDRGEAMLRRVGSVPSSLTNTSSNAYQSLDVKFNLPKDVSDFSDSVNMLYGMLEEGSNGGPAKLDLVLEELESLNLVPTSFSSSGEDFGRGKYEEAEPIVIDKGIELEQNPDKEIILDESAAADLDVSVVEMIDVAEIFKAEGISSDEDTKSNIKDEAFDCVVNDVAMVEHSVVQVKDSSADTDILHLHKTFISEIAELESSLNDISDENEVNCKGRKLVKSLSLDDVTTAVADNFFNLLQEAHSPSALSSNGDLESPRERLLREFEEDMMTSGSFFLGVEEQEDEESDYAAPSVYSSGFNFEGIDLSPVIDTAEQNSVQQSSKSKMKAAALEQLETESLMHRWGLNEELFQSSPHYSTGGFGSPIYAPPKEPIRLPSLEEGLGPLLHLKDGGLLQSMSPLLFKNVKKCGSLVMQTSMPVVLPAELGSDIMDILQRLASIGITRLSKQLHKLMPLEELSGRIIQQLSWEASCEAEPPNRSVSSQNESDIKIEVEEALRVLGVDSDCVSVKDLAFLALNRVEVLTIEGLRIQSGMPDQVAPSIIKVKSASEITSQNRIAYYNDPSNLLGDGDTADYVEGLLDLSISLNDWLSLDAGRFNDKNRDSGCTMKLLAAHHAKSSYLNNRNSRGENSETEKLKFGLLGDSLTAASMIQLRDPLRNYEPVGAPMIGLIQVERVHRPGGESNYSKSLEESSLELEEGRGGQIEDDKHGHDKLSMFRVNEVHVAGLNIGYGDSEIWASRRQQQSGSRWLLASGLSKNRNCHIAESRFITRRPTQLRMNPWTRNVMWSLSHHCHGAETDPLQSSMWDPLTRNPDIMFPKETR</sequence>
<feature type="region of interest" description="Disordered" evidence="1">
    <location>
        <begin position="38"/>
        <end position="72"/>
    </location>
</feature>
<feature type="region of interest" description="Disordered" evidence="1">
    <location>
        <begin position="958"/>
        <end position="983"/>
    </location>
</feature>
<evidence type="ECO:0000256" key="1">
    <source>
        <dbReference type="SAM" id="MobiDB-lite"/>
    </source>
</evidence>
<dbReference type="PANTHER" id="PTHR33414:SF10">
    <property type="entry name" value="PROTEIN PLASTID MOVEMENT IMPAIRED 1-RELATED 2"/>
    <property type="match status" value="1"/>
</dbReference>
<organism evidence="3 4">
    <name type="scientific">Carnegiea gigantea</name>
    <dbReference type="NCBI Taxonomy" id="171969"/>
    <lineage>
        <taxon>Eukaryota</taxon>
        <taxon>Viridiplantae</taxon>
        <taxon>Streptophyta</taxon>
        <taxon>Embryophyta</taxon>
        <taxon>Tracheophyta</taxon>
        <taxon>Spermatophyta</taxon>
        <taxon>Magnoliopsida</taxon>
        <taxon>eudicotyledons</taxon>
        <taxon>Gunneridae</taxon>
        <taxon>Pentapetalae</taxon>
        <taxon>Caryophyllales</taxon>
        <taxon>Cactineae</taxon>
        <taxon>Cactaceae</taxon>
        <taxon>Cactoideae</taxon>
        <taxon>Echinocereeae</taxon>
        <taxon>Carnegiea</taxon>
    </lineage>
</organism>
<protein>
    <recommendedName>
        <fullName evidence="2">C2 NT-type domain-containing protein</fullName>
    </recommendedName>
</protein>
<dbReference type="Pfam" id="PF21745">
    <property type="entry name" value="PMI1_PMIR1-2_C"/>
    <property type="match status" value="1"/>
</dbReference>
<dbReference type="PROSITE" id="PS51840">
    <property type="entry name" value="C2_NT"/>
    <property type="match status" value="1"/>
</dbReference>
<accession>A0A9Q1QPB0</accession>
<dbReference type="InterPro" id="IPR039614">
    <property type="entry name" value="PMI1-like"/>
</dbReference>
<dbReference type="Pfam" id="PF10358">
    <property type="entry name" value="NT-C2"/>
    <property type="match status" value="1"/>
</dbReference>
<name>A0A9Q1QPB0_9CARY</name>
<feature type="region of interest" description="Disordered" evidence="1">
    <location>
        <begin position="1"/>
        <end position="20"/>
    </location>
</feature>
<dbReference type="InterPro" id="IPR019448">
    <property type="entry name" value="NT-C2"/>
</dbReference>
<comment type="caution">
    <text evidence="3">The sequence shown here is derived from an EMBL/GenBank/DDBJ whole genome shotgun (WGS) entry which is preliminary data.</text>
</comment>
<evidence type="ECO:0000313" key="3">
    <source>
        <dbReference type="EMBL" id="KAJ8448801.1"/>
    </source>
</evidence>
<feature type="domain" description="C2 NT-type" evidence="2">
    <location>
        <begin position="95"/>
        <end position="243"/>
    </location>
</feature>
<dbReference type="EMBL" id="JAKOGI010000027">
    <property type="protein sequence ID" value="KAJ8448801.1"/>
    <property type="molecule type" value="Genomic_DNA"/>
</dbReference>
<dbReference type="AlphaFoldDB" id="A0A9Q1QPB0"/>
<dbReference type="Proteomes" id="UP001153076">
    <property type="component" value="Unassembled WGS sequence"/>
</dbReference>